<protein>
    <submittedName>
        <fullName evidence="4">Phosphotransferase</fullName>
    </submittedName>
</protein>
<dbReference type="Gene3D" id="3.90.1200.10">
    <property type="match status" value="1"/>
</dbReference>
<dbReference type="PANTHER" id="PTHR33540:SF1">
    <property type="entry name" value="N-ACETYLMURAMATE_N-ACETYLGLUCOSAMINE KINASE"/>
    <property type="match status" value="1"/>
</dbReference>
<reference evidence="4" key="1">
    <citation type="submission" date="2023-06" db="EMBL/GenBank/DDBJ databases">
        <title>Uncultivated large filamentous bacteria from sulfidic sediments reveal new species and different genomic features in energy metabolism and defense.</title>
        <authorList>
            <person name="Fonseca A."/>
        </authorList>
    </citation>
    <scope>NUCLEOTIDE SEQUENCE</scope>
    <source>
        <strain evidence="4">HSG4</strain>
    </source>
</reference>
<proteinExistence type="predicted"/>
<evidence type="ECO:0000259" key="3">
    <source>
        <dbReference type="Pfam" id="PF01636"/>
    </source>
</evidence>
<evidence type="ECO:0000256" key="2">
    <source>
        <dbReference type="ARBA" id="ARBA00022840"/>
    </source>
</evidence>
<dbReference type="SUPFAM" id="SSF56112">
    <property type="entry name" value="Protein kinase-like (PK-like)"/>
    <property type="match status" value="1"/>
</dbReference>
<dbReference type="PANTHER" id="PTHR33540">
    <property type="entry name" value="TRNA THREONYLCARBAMOYLADENOSINE BIOSYNTHESIS PROTEIN TSAE"/>
    <property type="match status" value="1"/>
</dbReference>
<name>A0ABT7VT81_9GAMM</name>
<dbReference type="Gene3D" id="3.30.200.20">
    <property type="entry name" value="Phosphorylase Kinase, domain 1"/>
    <property type="match status" value="1"/>
</dbReference>
<keyword evidence="2" id="KW-0067">ATP-binding</keyword>
<dbReference type="InterPro" id="IPR002575">
    <property type="entry name" value="Aminoglycoside_PTrfase"/>
</dbReference>
<organism evidence="4 5">
    <name type="scientific">Candidatus Marithioploca araucensis</name>
    <dbReference type="NCBI Taxonomy" id="70273"/>
    <lineage>
        <taxon>Bacteria</taxon>
        <taxon>Pseudomonadati</taxon>
        <taxon>Pseudomonadota</taxon>
        <taxon>Gammaproteobacteria</taxon>
        <taxon>Thiotrichales</taxon>
        <taxon>Thiotrichaceae</taxon>
        <taxon>Candidatus Marithioploca</taxon>
    </lineage>
</organism>
<comment type="caution">
    <text evidence="4">The sequence shown here is derived from an EMBL/GenBank/DDBJ whole genome shotgun (WGS) entry which is preliminary data.</text>
</comment>
<dbReference type="Proteomes" id="UP001171945">
    <property type="component" value="Unassembled WGS sequence"/>
</dbReference>
<evidence type="ECO:0000313" key="5">
    <source>
        <dbReference type="Proteomes" id="UP001171945"/>
    </source>
</evidence>
<feature type="domain" description="Aminoglycoside phosphotransferase" evidence="3">
    <location>
        <begin position="24"/>
        <end position="240"/>
    </location>
</feature>
<keyword evidence="5" id="KW-1185">Reference proteome</keyword>
<dbReference type="EMBL" id="JAUCGM010000286">
    <property type="protein sequence ID" value="MDM8562784.1"/>
    <property type="molecule type" value="Genomic_DNA"/>
</dbReference>
<sequence length="330" mass="37776">MSQRLNLLQDWLQNVIGIHAPQLVAITNDASFRRYFRLTINGVSHIVMDAPPDKEDCSPFIDIAQRLRASGLNAPQVLESHLEQGFLLLTDLGSQLYLPALTNEAMVESLYGDALKALVLMQAHTYSDGLPLYDHQLLHNEMNLFTDWLLGKHLKLSLEAAQRARLKNCFELLSTAALLQPQVFVHRDYHSRNLMIVPKKNPGILDFQDAVKGPVTYDLVSLLRDCYIAWPRERVNGWAKDFYTQIQELGMLKDIDETEFLRWFDWMGIQRHLKASGIFARLYHRDGKSGYLKDIPRTLNYIVEVGADYPELAALYQLVSERVLPQLEGV</sequence>
<dbReference type="InterPro" id="IPR011009">
    <property type="entry name" value="Kinase-like_dom_sf"/>
</dbReference>
<evidence type="ECO:0000313" key="4">
    <source>
        <dbReference type="EMBL" id="MDM8562784.1"/>
    </source>
</evidence>
<evidence type="ECO:0000256" key="1">
    <source>
        <dbReference type="ARBA" id="ARBA00022741"/>
    </source>
</evidence>
<keyword evidence="1" id="KW-0547">Nucleotide-binding</keyword>
<gene>
    <name evidence="4" type="ORF">QUF54_05460</name>
</gene>
<accession>A0ABT7VT81</accession>
<dbReference type="Pfam" id="PF01636">
    <property type="entry name" value="APH"/>
    <property type="match status" value="1"/>
</dbReference>